<evidence type="ECO:0000313" key="3">
    <source>
        <dbReference type="EMBL" id="RJL33619.1"/>
    </source>
</evidence>
<keyword evidence="4" id="KW-1185">Reference proteome</keyword>
<dbReference type="InterPro" id="IPR011047">
    <property type="entry name" value="Quinoprotein_ADH-like_sf"/>
</dbReference>
<feature type="chain" id="PRO_5038786340" description="Pyrrolo-quinoline quinone repeat domain-containing protein" evidence="1">
    <location>
        <begin position="24"/>
        <end position="452"/>
    </location>
</feature>
<name>A0A3A4AZ10_9ACTN</name>
<dbReference type="AlphaFoldDB" id="A0A3A4AZ10"/>
<sequence>MHPSPRKSSGGVLLAAGALVAAASGCSGSDAEAKALSWHNPHLNAISRPVGAGGVSAVTGLRPDGTLETVAVETATGKRLWAYPATMAGRLPGLGVQAPAVAEDGGRPVVAAVEPLPRKRGRWNALLVAREGRTGARLWERPVHSTFGPQRCGTALCVSEHTALRRARFVALDPATGRELWRVPGVADVAHADSGRVVLLRLVRSPLIEARDLATGKAAWRLPVEAALGRGVDLSGGWSFGTAGGDLVTYVAPYTDPRTRRVSPFGMFSARLADGRLNWMRPSVVRVYPSGSPGVAPVVRPVDQNGRYGGFAHLDARSGRVIGQITAQQVPGSGWWLAFPNDLSVLGFLKHNAEGAAYDLRTGARPRHRAQRGWSFCVTDPAPAPIKGQPGFYSIAALCEFDLATGKRTKDSTSPPPAWFTGGDNGWRLWRDQKGGLHALKDGTATSPGMYG</sequence>
<protein>
    <recommendedName>
        <fullName evidence="2">Pyrrolo-quinoline quinone repeat domain-containing protein</fullName>
    </recommendedName>
</protein>
<dbReference type="OrthoDB" id="4541885at2"/>
<gene>
    <name evidence="3" type="ORF">D5H75_10895</name>
</gene>
<comment type="caution">
    <text evidence="3">The sequence shown here is derived from an EMBL/GenBank/DDBJ whole genome shotgun (WGS) entry which is preliminary data.</text>
</comment>
<proteinExistence type="predicted"/>
<organism evidence="3 4">
    <name type="scientific">Bailinhaonella thermotolerans</name>
    <dbReference type="NCBI Taxonomy" id="1070861"/>
    <lineage>
        <taxon>Bacteria</taxon>
        <taxon>Bacillati</taxon>
        <taxon>Actinomycetota</taxon>
        <taxon>Actinomycetes</taxon>
        <taxon>Streptosporangiales</taxon>
        <taxon>Streptosporangiaceae</taxon>
        <taxon>Bailinhaonella</taxon>
    </lineage>
</organism>
<evidence type="ECO:0000259" key="2">
    <source>
        <dbReference type="Pfam" id="PF13360"/>
    </source>
</evidence>
<dbReference type="SUPFAM" id="SSF50998">
    <property type="entry name" value="Quinoprotein alcohol dehydrogenase-like"/>
    <property type="match status" value="1"/>
</dbReference>
<evidence type="ECO:0000313" key="4">
    <source>
        <dbReference type="Proteomes" id="UP000265768"/>
    </source>
</evidence>
<accession>A0A3A4AZ10</accession>
<keyword evidence="1" id="KW-0732">Signal</keyword>
<dbReference type="InterPro" id="IPR015943">
    <property type="entry name" value="WD40/YVTN_repeat-like_dom_sf"/>
</dbReference>
<dbReference type="Gene3D" id="2.130.10.10">
    <property type="entry name" value="YVTN repeat-like/Quinoprotein amine dehydrogenase"/>
    <property type="match status" value="1"/>
</dbReference>
<dbReference type="Proteomes" id="UP000265768">
    <property type="component" value="Unassembled WGS sequence"/>
</dbReference>
<dbReference type="Pfam" id="PF13360">
    <property type="entry name" value="PQQ_2"/>
    <property type="match status" value="1"/>
</dbReference>
<reference evidence="3 4" key="1">
    <citation type="submission" date="2018-09" db="EMBL/GenBank/DDBJ databases">
        <title>YIM 75507 draft genome.</title>
        <authorList>
            <person name="Tang S."/>
            <person name="Feng Y."/>
        </authorList>
    </citation>
    <scope>NUCLEOTIDE SEQUENCE [LARGE SCALE GENOMIC DNA]</scope>
    <source>
        <strain evidence="3 4">YIM 75507</strain>
    </source>
</reference>
<dbReference type="EMBL" id="QZEY01000003">
    <property type="protein sequence ID" value="RJL33619.1"/>
    <property type="molecule type" value="Genomic_DNA"/>
</dbReference>
<feature type="domain" description="Pyrrolo-quinoline quinone repeat" evidence="2">
    <location>
        <begin position="26"/>
        <end position="147"/>
    </location>
</feature>
<dbReference type="InterPro" id="IPR002372">
    <property type="entry name" value="PQQ_rpt_dom"/>
</dbReference>
<evidence type="ECO:0000256" key="1">
    <source>
        <dbReference type="SAM" id="SignalP"/>
    </source>
</evidence>
<dbReference type="PROSITE" id="PS51257">
    <property type="entry name" value="PROKAR_LIPOPROTEIN"/>
    <property type="match status" value="1"/>
</dbReference>
<feature type="signal peptide" evidence="1">
    <location>
        <begin position="1"/>
        <end position="23"/>
    </location>
</feature>